<reference evidence="2" key="1">
    <citation type="submission" date="2021-04" db="EMBL/GenBank/DDBJ databases">
        <title>Genome based classification of Actinospica acidithermotolerans sp. nov., an actinobacterium isolated from an Indonesian hot spring.</title>
        <authorList>
            <person name="Kusuma A.B."/>
            <person name="Putra K.E."/>
            <person name="Nafisah S."/>
            <person name="Loh J."/>
            <person name="Nouioui I."/>
            <person name="Goodfellow M."/>
        </authorList>
    </citation>
    <scope>NUCLEOTIDE SEQUENCE</scope>
    <source>
        <strain evidence="2">CSCA 57</strain>
    </source>
</reference>
<keyword evidence="1" id="KW-0472">Membrane</keyword>
<feature type="transmembrane region" description="Helical" evidence="1">
    <location>
        <begin position="13"/>
        <end position="33"/>
    </location>
</feature>
<dbReference type="Proteomes" id="UP000675781">
    <property type="component" value="Unassembled WGS sequence"/>
</dbReference>
<comment type="caution">
    <text evidence="2">The sequence shown here is derived from an EMBL/GenBank/DDBJ whole genome shotgun (WGS) entry which is preliminary data.</text>
</comment>
<evidence type="ECO:0000256" key="1">
    <source>
        <dbReference type="SAM" id="Phobius"/>
    </source>
</evidence>
<evidence type="ECO:0000313" key="2">
    <source>
        <dbReference type="EMBL" id="MBR7832310.1"/>
    </source>
</evidence>
<name>A0A941EGR2_9ACTN</name>
<dbReference type="EMBL" id="JAGSOG010000009">
    <property type="protein sequence ID" value="MBR7832310.1"/>
    <property type="molecule type" value="Genomic_DNA"/>
</dbReference>
<keyword evidence="1" id="KW-0812">Transmembrane</keyword>
<gene>
    <name evidence="2" type="ORF">KDL01_03520</name>
</gene>
<proteinExistence type="predicted"/>
<organism evidence="2 3">
    <name type="scientific">Actinospica durhamensis</name>
    <dbReference type="NCBI Taxonomy" id="1508375"/>
    <lineage>
        <taxon>Bacteria</taxon>
        <taxon>Bacillati</taxon>
        <taxon>Actinomycetota</taxon>
        <taxon>Actinomycetes</taxon>
        <taxon>Catenulisporales</taxon>
        <taxon>Actinospicaceae</taxon>
        <taxon>Actinospica</taxon>
    </lineage>
</organism>
<dbReference type="AlphaFoldDB" id="A0A941EGR2"/>
<keyword evidence="1" id="KW-1133">Transmembrane helix</keyword>
<dbReference type="RefSeq" id="WP_212526842.1">
    <property type="nucleotide sequence ID" value="NZ_JAGSOG010000009.1"/>
</dbReference>
<keyword evidence="3" id="KW-1185">Reference proteome</keyword>
<protein>
    <submittedName>
        <fullName evidence="2">Uncharacterized protein</fullName>
    </submittedName>
</protein>
<sequence>MSNGMESLIHRDYAAFVAAVPLIAAGALTAFSVRDRGERAGSASTDAPVSAQPLAQDVEYALIGVLLAVMADQLEHDPAAFPALADAASRLVPPVQREGAGPLVWTGLTERARRAAVQVLRPAALSSLVRALTYDYLGAMG</sequence>
<evidence type="ECO:0000313" key="3">
    <source>
        <dbReference type="Proteomes" id="UP000675781"/>
    </source>
</evidence>
<accession>A0A941EGR2</accession>